<dbReference type="PANTHER" id="PTHR46288:SF80">
    <property type="entry name" value="CYSTEINE_HISTIDINE-RICH C1 DOMAIN FAMILY PROTEIN"/>
    <property type="match status" value="1"/>
</dbReference>
<keyword evidence="3" id="KW-0863">Zinc-finger</keyword>
<evidence type="ECO:0000256" key="2">
    <source>
        <dbReference type="ARBA" id="ARBA00022737"/>
    </source>
</evidence>
<feature type="domain" description="ZZ-type" evidence="5">
    <location>
        <begin position="83"/>
        <end position="128"/>
    </location>
</feature>
<evidence type="ECO:0000259" key="5">
    <source>
        <dbReference type="SMART" id="SM00291"/>
    </source>
</evidence>
<dbReference type="SMART" id="SM00291">
    <property type="entry name" value="ZnF_ZZ"/>
    <property type="match status" value="3"/>
</dbReference>
<evidence type="ECO:0000313" key="6">
    <source>
        <dbReference type="EMBL" id="KAI5082372.1"/>
    </source>
</evidence>
<dbReference type="OrthoDB" id="1906545at2759"/>
<protein>
    <recommendedName>
        <fullName evidence="5">ZZ-type domain-containing protein</fullName>
    </recommendedName>
</protein>
<keyword evidence="4" id="KW-0862">Zinc</keyword>
<dbReference type="Pfam" id="PF03107">
    <property type="entry name" value="C1_2"/>
    <property type="match status" value="4"/>
</dbReference>
<feature type="domain" description="ZZ-type" evidence="5">
    <location>
        <begin position="199"/>
        <end position="241"/>
    </location>
</feature>
<dbReference type="EMBL" id="JABFUD020000003">
    <property type="protein sequence ID" value="KAI5082372.1"/>
    <property type="molecule type" value="Genomic_DNA"/>
</dbReference>
<gene>
    <name evidence="6" type="ORF">GOP47_0002115</name>
</gene>
<dbReference type="InterPro" id="IPR004146">
    <property type="entry name" value="DC1"/>
</dbReference>
<organism evidence="6 7">
    <name type="scientific">Adiantum capillus-veneris</name>
    <name type="common">Maidenhair fern</name>
    <dbReference type="NCBI Taxonomy" id="13818"/>
    <lineage>
        <taxon>Eukaryota</taxon>
        <taxon>Viridiplantae</taxon>
        <taxon>Streptophyta</taxon>
        <taxon>Embryophyta</taxon>
        <taxon>Tracheophyta</taxon>
        <taxon>Polypodiopsida</taxon>
        <taxon>Polypodiidae</taxon>
        <taxon>Polypodiales</taxon>
        <taxon>Pteridineae</taxon>
        <taxon>Pteridaceae</taxon>
        <taxon>Vittarioideae</taxon>
        <taxon>Adiantum</taxon>
    </lineage>
</organism>
<feature type="domain" description="ZZ-type" evidence="5">
    <location>
        <begin position="141"/>
        <end position="183"/>
    </location>
</feature>
<keyword evidence="7" id="KW-1185">Reference proteome</keyword>
<dbReference type="GO" id="GO:0008270">
    <property type="term" value="F:zinc ion binding"/>
    <property type="evidence" value="ECO:0007669"/>
    <property type="project" value="UniProtKB-KW"/>
</dbReference>
<comment type="caution">
    <text evidence="6">The sequence shown here is derived from an EMBL/GenBank/DDBJ whole genome shotgun (WGS) entry which is preliminary data.</text>
</comment>
<evidence type="ECO:0000256" key="3">
    <source>
        <dbReference type="ARBA" id="ARBA00022771"/>
    </source>
</evidence>
<dbReference type="SUPFAM" id="SSF57889">
    <property type="entry name" value="Cysteine-rich domain"/>
    <property type="match status" value="3"/>
</dbReference>
<evidence type="ECO:0000256" key="1">
    <source>
        <dbReference type="ARBA" id="ARBA00022723"/>
    </source>
</evidence>
<keyword evidence="2" id="KW-0677">Repeat</keyword>
<reference evidence="6" key="1">
    <citation type="submission" date="2021-01" db="EMBL/GenBank/DDBJ databases">
        <title>Adiantum capillus-veneris genome.</title>
        <authorList>
            <person name="Fang Y."/>
            <person name="Liao Q."/>
        </authorList>
    </citation>
    <scope>NUCLEOTIDE SEQUENCE</scope>
    <source>
        <strain evidence="6">H3</strain>
        <tissue evidence="6">Leaf</tissue>
    </source>
</reference>
<name>A0A9D4ZQX3_ADICA</name>
<evidence type="ECO:0000256" key="4">
    <source>
        <dbReference type="ARBA" id="ARBA00022833"/>
    </source>
</evidence>
<dbReference type="PANTHER" id="PTHR46288">
    <property type="entry name" value="PHORBOL-ESTER/DAG-TYPE DOMAIN-CONTAINING PROTEIN"/>
    <property type="match status" value="1"/>
</dbReference>
<keyword evidence="1" id="KW-0479">Metal-binding</keyword>
<evidence type="ECO:0000313" key="7">
    <source>
        <dbReference type="Proteomes" id="UP000886520"/>
    </source>
</evidence>
<accession>A0A9D4ZQX3</accession>
<dbReference type="InterPro" id="IPR046349">
    <property type="entry name" value="C1-like_sf"/>
</dbReference>
<sequence length="387" mass="43328">MRGGDHVHTLWLLQSSPYLSNHYTCHVCWEKGSGPLFHCPDCQFDVHVACSGLGGGSSASGHVARTHFSHFEHPLLLKSTLSSTDEVVCDCCGEAHHGSNAVIYRCNQCDFDLCAFCVRAPRFLLHISHPHILALATLEEVGRACQCDGCGEPGKGMMYRCTTCNFDLHVSCTRLPLRPMHILHRDHPLTLMFQEDDTWKSSYTCNACGHEGRGWAYECSLCRFHLHPTCGAVHHDLPFSSSLNGSLTNFKRIDSKVPQRASFNFHHTQTSHNHHHPTRSLSLASPSLHNSHNFFNRSYSSSYSSSLDEPLSPHGYNSHTYSSLDRMYNNYPSPRKIHEDHWNGNNVSTSVLTNALSSRLAPMSSRDVDALDRVMNMLRHSGSPPYS</sequence>
<dbReference type="AlphaFoldDB" id="A0A9D4ZQX3"/>
<proteinExistence type="predicted"/>
<dbReference type="InterPro" id="IPR000433">
    <property type="entry name" value="Znf_ZZ"/>
</dbReference>
<dbReference type="Proteomes" id="UP000886520">
    <property type="component" value="Chromosome 2"/>
</dbReference>